<evidence type="ECO:0000313" key="1">
    <source>
        <dbReference type="EnsemblPlants" id="OPUNC09G01090.1"/>
    </source>
</evidence>
<organism evidence="1">
    <name type="scientific">Oryza punctata</name>
    <name type="common">Red rice</name>
    <dbReference type="NCBI Taxonomy" id="4537"/>
    <lineage>
        <taxon>Eukaryota</taxon>
        <taxon>Viridiplantae</taxon>
        <taxon>Streptophyta</taxon>
        <taxon>Embryophyta</taxon>
        <taxon>Tracheophyta</taxon>
        <taxon>Spermatophyta</taxon>
        <taxon>Magnoliopsida</taxon>
        <taxon>Liliopsida</taxon>
        <taxon>Poales</taxon>
        <taxon>Poaceae</taxon>
        <taxon>BOP clade</taxon>
        <taxon>Oryzoideae</taxon>
        <taxon>Oryzeae</taxon>
        <taxon>Oryzinae</taxon>
        <taxon>Oryza</taxon>
    </lineage>
</organism>
<dbReference type="InterPro" id="IPR038765">
    <property type="entry name" value="Papain-like_cys_pep_sf"/>
</dbReference>
<dbReference type="AlphaFoldDB" id="A0A0E0LYH7"/>
<protein>
    <recommendedName>
        <fullName evidence="3">Ubiquitin-like protease family profile domain-containing protein</fullName>
    </recommendedName>
</protein>
<reference evidence="1" key="1">
    <citation type="submission" date="2015-04" db="UniProtKB">
        <authorList>
            <consortium name="EnsemblPlants"/>
        </authorList>
    </citation>
    <scope>IDENTIFICATION</scope>
</reference>
<dbReference type="EnsemblPlants" id="OPUNC09G01090.1">
    <property type="protein sequence ID" value="OPUNC09G01090.1"/>
    <property type="gene ID" value="OPUNC09G01090"/>
</dbReference>
<reference evidence="1" key="2">
    <citation type="submission" date="2018-05" db="EMBL/GenBank/DDBJ databases">
        <title>OpunRS2 (Oryza punctata Reference Sequence Version 2).</title>
        <authorList>
            <person name="Zhang J."/>
            <person name="Kudrna D."/>
            <person name="Lee S."/>
            <person name="Talag J."/>
            <person name="Welchert J."/>
            <person name="Wing R.A."/>
        </authorList>
    </citation>
    <scope>NUCLEOTIDE SEQUENCE [LARGE SCALE GENOMIC DNA]</scope>
</reference>
<keyword evidence="2" id="KW-1185">Reference proteome</keyword>
<sequence length="245" mass="27993">MTYSEPPKSTLELSPALGMRSDYQSQCTSQTVSGMIRSQGSMWDPKSACQTIEVSAENYTLVNVGDFYVKKRHLSCLLTGNEFLNDDVSTTKNENATSSVHTYSIKEQEKTDEKVIDKESDNFITKIVKNYLFHERIQRIHNHDIIAQHDLADLNVVTWPIVEQLQKKFQGDGSSCGLFILKFMEYFTGDTLSHLVTQLLFTMQEDMKLFRYKLASILLCWKTNMVAKTSDITDNSDDVVIFGKR</sequence>
<dbReference type="HOGENOM" id="CLU_1135078_0_0_1"/>
<dbReference type="Gramene" id="OPUNC09G01090.1">
    <property type="protein sequence ID" value="OPUNC09G01090.1"/>
    <property type="gene ID" value="OPUNC09G01090"/>
</dbReference>
<dbReference type="Gene3D" id="3.40.395.10">
    <property type="entry name" value="Adenoviral Proteinase, Chain A"/>
    <property type="match status" value="1"/>
</dbReference>
<accession>A0A0E0LYH7</accession>
<evidence type="ECO:0000313" key="2">
    <source>
        <dbReference type="Proteomes" id="UP000026962"/>
    </source>
</evidence>
<evidence type="ECO:0008006" key="3">
    <source>
        <dbReference type="Google" id="ProtNLM"/>
    </source>
</evidence>
<proteinExistence type="predicted"/>
<name>A0A0E0LYH7_ORYPU</name>
<dbReference type="SUPFAM" id="SSF54001">
    <property type="entry name" value="Cysteine proteinases"/>
    <property type="match status" value="1"/>
</dbReference>
<dbReference type="Proteomes" id="UP000026962">
    <property type="component" value="Chromosome 9"/>
</dbReference>